<dbReference type="EMBL" id="UOFO01000075">
    <property type="protein sequence ID" value="VAW85538.1"/>
    <property type="molecule type" value="Genomic_DNA"/>
</dbReference>
<proteinExistence type="predicted"/>
<sequence>MRYLLITVLTLMIVGCATPKHQVLFTNVHPGQVGMKHVVDNRSEKERDRGRMGLALYINRMADNDFLPAPVQLLDARVAYEMSLLGRSAIVKVDHFDVLDVHAYSGSKRQANLNNEKKESWAVTGFNTPAVELQDDAKRTDFVQCHIKGHVQDKMFSVHAHERYVRSDTMIYDIVESKPFVDATRRVTESCVDKALKEIVAAVLD</sequence>
<evidence type="ECO:0000313" key="1">
    <source>
        <dbReference type="EMBL" id="VAW85538.1"/>
    </source>
</evidence>
<protein>
    <submittedName>
        <fullName evidence="1">Uncharacterized protein</fullName>
    </submittedName>
</protein>
<accession>A0A3B0YWY3</accession>
<name>A0A3B0YWY3_9ZZZZ</name>
<gene>
    <name evidence="1" type="ORF">MNBD_GAMMA16-164</name>
</gene>
<organism evidence="1">
    <name type="scientific">hydrothermal vent metagenome</name>
    <dbReference type="NCBI Taxonomy" id="652676"/>
    <lineage>
        <taxon>unclassified sequences</taxon>
        <taxon>metagenomes</taxon>
        <taxon>ecological metagenomes</taxon>
    </lineage>
</organism>
<dbReference type="AlphaFoldDB" id="A0A3B0YWY3"/>
<reference evidence="1" key="1">
    <citation type="submission" date="2018-06" db="EMBL/GenBank/DDBJ databases">
        <authorList>
            <person name="Zhirakovskaya E."/>
        </authorList>
    </citation>
    <scope>NUCLEOTIDE SEQUENCE</scope>
</reference>
<dbReference type="PROSITE" id="PS51257">
    <property type="entry name" value="PROKAR_LIPOPROTEIN"/>
    <property type="match status" value="1"/>
</dbReference>